<name>A0A936NBA2_9ACTN</name>
<dbReference type="Proteomes" id="UP000727993">
    <property type="component" value="Unassembled WGS sequence"/>
</dbReference>
<feature type="compositionally biased region" description="Polar residues" evidence="1">
    <location>
        <begin position="79"/>
        <end position="97"/>
    </location>
</feature>
<sequence>MTATVTPGASPDKVAARPMSDVDDVDHIMSAYDDDGWADDVGRAVELNADALFTWGLRADPPGAVQVVRKRPRPRSGTAPPTWTGASLSTQNMWPRT</sequence>
<gene>
    <name evidence="2" type="ORF">IPN02_09960</name>
</gene>
<proteinExistence type="predicted"/>
<reference evidence="2 3" key="1">
    <citation type="submission" date="2020-10" db="EMBL/GenBank/DDBJ databases">
        <title>Connecting structure to function with the recovery of over 1000 high-quality activated sludge metagenome-assembled genomes encoding full-length rRNA genes using long-read sequencing.</title>
        <authorList>
            <person name="Singleton C.M."/>
            <person name="Petriglieri F."/>
            <person name="Kristensen J.M."/>
            <person name="Kirkegaard R.H."/>
            <person name="Michaelsen T.Y."/>
            <person name="Andersen M.H."/>
            <person name="Karst S.M."/>
            <person name="Dueholm M.S."/>
            <person name="Nielsen P.H."/>
            <person name="Albertsen M."/>
        </authorList>
    </citation>
    <scope>NUCLEOTIDE SEQUENCE [LARGE SCALE GENOMIC DNA]</scope>
    <source>
        <strain evidence="2">Lyne_18-Q3-R50-59_MAXAC.006</strain>
    </source>
</reference>
<evidence type="ECO:0000313" key="2">
    <source>
        <dbReference type="EMBL" id="MBK9297140.1"/>
    </source>
</evidence>
<dbReference type="EMBL" id="JADJZA010000006">
    <property type="protein sequence ID" value="MBK9297140.1"/>
    <property type="molecule type" value="Genomic_DNA"/>
</dbReference>
<evidence type="ECO:0000256" key="1">
    <source>
        <dbReference type="SAM" id="MobiDB-lite"/>
    </source>
</evidence>
<comment type="caution">
    <text evidence="2">The sequence shown here is derived from an EMBL/GenBank/DDBJ whole genome shotgun (WGS) entry which is preliminary data.</text>
</comment>
<accession>A0A936NBA2</accession>
<dbReference type="AlphaFoldDB" id="A0A936NBA2"/>
<feature type="region of interest" description="Disordered" evidence="1">
    <location>
        <begin position="68"/>
        <end position="97"/>
    </location>
</feature>
<evidence type="ECO:0000313" key="3">
    <source>
        <dbReference type="Proteomes" id="UP000727993"/>
    </source>
</evidence>
<protein>
    <submittedName>
        <fullName evidence="2">Uncharacterized protein</fullName>
    </submittedName>
</protein>
<organism evidence="2 3">
    <name type="scientific">Candidatus Neomicrothrix subdominans</name>
    <dbReference type="NCBI Taxonomy" id="2954438"/>
    <lineage>
        <taxon>Bacteria</taxon>
        <taxon>Bacillati</taxon>
        <taxon>Actinomycetota</taxon>
        <taxon>Acidimicrobiia</taxon>
        <taxon>Acidimicrobiales</taxon>
        <taxon>Microthrixaceae</taxon>
        <taxon>Candidatus Neomicrothrix</taxon>
    </lineage>
</organism>